<dbReference type="Proteomes" id="UP000516422">
    <property type="component" value="Chromosome"/>
</dbReference>
<dbReference type="KEGG" id="sgf:HEP81_07187"/>
<dbReference type="EMBL" id="CP051006">
    <property type="protein sequence ID" value="QNT97420.1"/>
    <property type="molecule type" value="Genomic_DNA"/>
</dbReference>
<organism evidence="2 3">
    <name type="scientific">Streptomyces griseofuscus</name>
    <dbReference type="NCBI Taxonomy" id="146922"/>
    <lineage>
        <taxon>Bacteria</taxon>
        <taxon>Bacillati</taxon>
        <taxon>Actinomycetota</taxon>
        <taxon>Actinomycetes</taxon>
        <taxon>Kitasatosporales</taxon>
        <taxon>Streptomycetaceae</taxon>
        <taxon>Streptomyces</taxon>
    </lineage>
</organism>
<dbReference type="GeneID" id="91467820"/>
<evidence type="ECO:0000313" key="3">
    <source>
        <dbReference type="Proteomes" id="UP000516422"/>
    </source>
</evidence>
<feature type="compositionally biased region" description="Low complexity" evidence="1">
    <location>
        <begin position="458"/>
        <end position="469"/>
    </location>
</feature>
<evidence type="ECO:0000313" key="2">
    <source>
        <dbReference type="EMBL" id="QNT97420.1"/>
    </source>
</evidence>
<dbReference type="AlphaFoldDB" id="A0A7H1QAU0"/>
<reference evidence="2 3" key="1">
    <citation type="submission" date="2020-04" db="EMBL/GenBank/DDBJ databases">
        <title>Characterization and engineering of Streptomyces griseofuscus DSM40191 as a potential heterologous host for expression of BGCs.</title>
        <authorList>
            <person name="Gren T."/>
            <person name="Whitford C.M."/>
            <person name="Mohite O.S."/>
            <person name="Joergensen T.S."/>
            <person name="Nielsen J.B."/>
            <person name="Lee S.Y."/>
            <person name="Weber T."/>
        </authorList>
    </citation>
    <scope>NUCLEOTIDE SEQUENCE [LARGE SCALE GENOMIC DNA]</scope>
    <source>
        <strain evidence="2 3">DSM 40191</strain>
    </source>
</reference>
<feature type="compositionally biased region" description="Low complexity" evidence="1">
    <location>
        <begin position="582"/>
        <end position="593"/>
    </location>
</feature>
<feature type="region of interest" description="Disordered" evidence="1">
    <location>
        <begin position="582"/>
        <end position="605"/>
    </location>
</feature>
<name>A0A7H1QAU0_9ACTN</name>
<sequence length="605" mass="64443">MPDQVGVREPLLTDDADAAPERAFEQLGAVADAVLYEGYLLYPYRRSSPKNRVRWQFGVLLPRDWVERFGPVAPGISGSADSWYQQTECLLRAPKDDAVVRLRVRHLQMQHKQVEDADGSPVESLRTADGATHLSFDEAIPRETELTVPLAELLDGGRTVDVGAPGGDEYEPLPGSAGRIVRRHRELRAATTVSAEPLTPGLFRLRVRTENTGEPADAGACRNEALRDALIATHTVLGGEGVEFVSLIDPPEALAERARGCRNAFTFPVLGGAPPESTDGEGETGPAMLSAPIILSDHPQVAPESPGDLHDAAEIDEILTLRTMLLTDAEKAEARATDPRAARILDRVDSMPREVFERLHGAIRSLTPAASSGSRTSGRSTGTRASTGADRPDTSAPEPPAEARSAAPQAHRETLTPEPGAAIRAAATAPHQELSVPEPPAAAHSAGPEVQHQPPAPHSATTASAAAPAAHREPPTPGPTATPQRPAWWQEGGDEGLSPVTDTVLVGDARIGAGSPVLLRPRTRGADAQDMFLDGRSATVAGVFHDVDGSVRIAVTVDDDPAAELHGWYGRFHYFRPDEVAPLATTGTPAAPGRAHDRLRRRPQR</sequence>
<protein>
    <submittedName>
        <fullName evidence="2">Uncharacterized protein</fullName>
    </submittedName>
</protein>
<gene>
    <name evidence="2" type="ORF">HEP81_07187</name>
</gene>
<feature type="region of interest" description="Disordered" evidence="1">
    <location>
        <begin position="427"/>
        <end position="498"/>
    </location>
</feature>
<feature type="compositionally biased region" description="Low complexity" evidence="1">
    <location>
        <begin position="369"/>
        <end position="389"/>
    </location>
</feature>
<evidence type="ECO:0000256" key="1">
    <source>
        <dbReference type="SAM" id="MobiDB-lite"/>
    </source>
</evidence>
<accession>A0A7H1QAU0</accession>
<feature type="region of interest" description="Disordered" evidence="1">
    <location>
        <begin position="366"/>
        <end position="415"/>
    </location>
</feature>
<dbReference type="RefSeq" id="WP_243279695.1">
    <property type="nucleotide sequence ID" value="NZ_CP051006.1"/>
</dbReference>
<proteinExistence type="predicted"/>